<gene>
    <name evidence="3" type="ORF">MSAN_02434600</name>
</gene>
<dbReference type="PANTHER" id="PTHR32026:SF10">
    <property type="entry name" value="METHYLTRANSFERASE-LIKE PROTEIN 24-RELATED"/>
    <property type="match status" value="1"/>
</dbReference>
<proteinExistence type="predicted"/>
<dbReference type="AlphaFoldDB" id="A0A8H6WYZ6"/>
<accession>A0A8H6WYZ6</accession>
<dbReference type="Proteomes" id="UP000623467">
    <property type="component" value="Unassembled WGS sequence"/>
</dbReference>
<name>A0A8H6WYZ6_9AGAR</name>
<dbReference type="PANTHER" id="PTHR32026">
    <property type="entry name" value="METHYLTRANSFERASE-LIKE PROTEIN 24"/>
    <property type="match status" value="1"/>
</dbReference>
<dbReference type="OrthoDB" id="10006218at2759"/>
<evidence type="ECO:0000256" key="1">
    <source>
        <dbReference type="SAM" id="SignalP"/>
    </source>
</evidence>
<keyword evidence="4" id="KW-1185">Reference proteome</keyword>
<keyword evidence="1" id="KW-0732">Signal</keyword>
<organism evidence="3 4">
    <name type="scientific">Mycena sanguinolenta</name>
    <dbReference type="NCBI Taxonomy" id="230812"/>
    <lineage>
        <taxon>Eukaryota</taxon>
        <taxon>Fungi</taxon>
        <taxon>Dikarya</taxon>
        <taxon>Basidiomycota</taxon>
        <taxon>Agaricomycotina</taxon>
        <taxon>Agaricomycetes</taxon>
        <taxon>Agaricomycetidae</taxon>
        <taxon>Agaricales</taxon>
        <taxon>Marasmiineae</taxon>
        <taxon>Mycenaceae</taxon>
        <taxon>Mycena</taxon>
    </lineage>
</organism>
<comment type="caution">
    <text evidence="3">The sequence shown here is derived from an EMBL/GenBank/DDBJ whole genome shotgun (WGS) entry which is preliminary data.</text>
</comment>
<dbReference type="EMBL" id="JACAZH010000060">
    <property type="protein sequence ID" value="KAF7331160.1"/>
    <property type="molecule type" value="Genomic_DNA"/>
</dbReference>
<evidence type="ECO:0000313" key="4">
    <source>
        <dbReference type="Proteomes" id="UP000623467"/>
    </source>
</evidence>
<protein>
    <submittedName>
        <fullName evidence="3">Methyltranfer-dom domain-containing protein</fullName>
    </submittedName>
</protein>
<evidence type="ECO:0000313" key="3">
    <source>
        <dbReference type="EMBL" id="KAF7331160.1"/>
    </source>
</evidence>
<reference evidence="3" key="1">
    <citation type="submission" date="2020-05" db="EMBL/GenBank/DDBJ databases">
        <title>Mycena genomes resolve the evolution of fungal bioluminescence.</title>
        <authorList>
            <person name="Tsai I.J."/>
        </authorList>
    </citation>
    <scope>NUCLEOTIDE SEQUENCE</scope>
    <source>
        <strain evidence="3">160909Yilan</strain>
    </source>
</reference>
<feature type="signal peptide" evidence="1">
    <location>
        <begin position="1"/>
        <end position="24"/>
    </location>
</feature>
<dbReference type="InterPro" id="IPR025714">
    <property type="entry name" value="Methyltranfer_dom"/>
</dbReference>
<feature type="domain" description="Methyltransferase" evidence="2">
    <location>
        <begin position="91"/>
        <end position="253"/>
    </location>
</feature>
<dbReference type="InterPro" id="IPR026913">
    <property type="entry name" value="METTL24"/>
</dbReference>
<dbReference type="Pfam" id="PF13383">
    <property type="entry name" value="Methyltransf_22"/>
    <property type="match status" value="1"/>
</dbReference>
<sequence>MPRVAWHIPVAFAILISLFLLARHHAPPGTIGLNAWFSSPRSRLNQTLTGNEMRYQAAVRERKNAIARIGGGDMPSFSNPNDGGWSYTLWDFFVPAFSCPFPVVRVGEHSWRRSTGKFVCGFERAVAQPGCVVYSMGVERQSTFEQAILHQSDHCQVYGFDYSVSKWGPDLLEDTAVNPRAHFFPYKIGSTDNHEASPKEYTLAGIMKELGHTFIDIWKIDIEGSEFSALRDVIRSFNGQPLPFGQMEIEIHIGHIWEGMQTIGLFDEWWTMLEDAGLRPFWNELNAVHVNGVRAGPTVIEWSFINIRGKHALTDDTLPDYP</sequence>
<evidence type="ECO:0000259" key="2">
    <source>
        <dbReference type="Pfam" id="PF13383"/>
    </source>
</evidence>
<feature type="chain" id="PRO_5034804559" evidence="1">
    <location>
        <begin position="25"/>
        <end position="322"/>
    </location>
</feature>